<evidence type="ECO:0000313" key="1">
    <source>
        <dbReference type="EMBL" id="RNL41408.1"/>
    </source>
</evidence>
<organism evidence="1 2">
    <name type="scientific">Slackia equolifaciens</name>
    <dbReference type="NCBI Taxonomy" id="498718"/>
    <lineage>
        <taxon>Bacteria</taxon>
        <taxon>Bacillati</taxon>
        <taxon>Actinomycetota</taxon>
        <taxon>Coriobacteriia</taxon>
        <taxon>Eggerthellales</taxon>
        <taxon>Eggerthellaceae</taxon>
        <taxon>Slackia</taxon>
    </lineage>
</organism>
<gene>
    <name evidence="1" type="ORF">DMP06_02140</name>
</gene>
<keyword evidence="2" id="KW-1185">Reference proteome</keyword>
<name>A0A3N0B361_9ACTN</name>
<reference evidence="2" key="1">
    <citation type="submission" date="2018-05" db="EMBL/GenBank/DDBJ databases">
        <title>Genome Sequencing of selected type strains of the family Eggerthellaceae.</title>
        <authorList>
            <person name="Danylec N."/>
            <person name="Stoll D.A."/>
            <person name="Doetsch A."/>
            <person name="Huch M."/>
        </authorList>
    </citation>
    <scope>NUCLEOTIDE SEQUENCE [LARGE SCALE GENOMIC DNA]</scope>
    <source>
        <strain evidence="2">DSM 24851</strain>
    </source>
</reference>
<accession>A0A3N0B361</accession>
<dbReference type="EMBL" id="QIBX01000002">
    <property type="protein sequence ID" value="RNL41408.1"/>
    <property type="molecule type" value="Genomic_DNA"/>
</dbReference>
<comment type="caution">
    <text evidence="1">The sequence shown here is derived from an EMBL/GenBank/DDBJ whole genome shotgun (WGS) entry which is preliminary data.</text>
</comment>
<sequence length="91" mass="10335">MENQRHSMAIRWPFTAHSIRSAPHAHQVDEGHGTDESADEIFEYAKDGGIFNGSTDKDKRDRIENAAELFSWVEENCGFKQTVYTALCGFK</sequence>
<protein>
    <submittedName>
        <fullName evidence="1">Uncharacterized protein</fullName>
    </submittedName>
</protein>
<proteinExistence type="predicted"/>
<evidence type="ECO:0000313" key="2">
    <source>
        <dbReference type="Proteomes" id="UP000269591"/>
    </source>
</evidence>
<dbReference type="Proteomes" id="UP000269591">
    <property type="component" value="Unassembled WGS sequence"/>
</dbReference>
<dbReference type="RefSeq" id="WP_123208106.1">
    <property type="nucleotide sequence ID" value="NZ_JBHTHO010000034.1"/>
</dbReference>
<dbReference type="AlphaFoldDB" id="A0A3N0B361"/>